<gene>
    <name evidence="2" type="ORF">Ahy_A09g041447</name>
</gene>
<evidence type="ECO:0000313" key="2">
    <source>
        <dbReference type="EMBL" id="RYR36486.1"/>
    </source>
</evidence>
<evidence type="ECO:0000259" key="1">
    <source>
        <dbReference type="Pfam" id="PF00582"/>
    </source>
</evidence>
<dbReference type="Gene3D" id="3.40.50.620">
    <property type="entry name" value="HUPs"/>
    <property type="match status" value="1"/>
</dbReference>
<dbReference type="InterPro" id="IPR006016">
    <property type="entry name" value="UspA"/>
</dbReference>
<dbReference type="SUPFAM" id="SSF52402">
    <property type="entry name" value="Adenine nucleotide alpha hydrolases-like"/>
    <property type="match status" value="1"/>
</dbReference>
<sequence length="376" mass="41346">MSRGRSDDGLVLIVAGELFREKRILDDILHVFEPRLVARSDTFNKSKRHSLKVKFSEQTLVVMEKIENEPSGIVTIVIAAVLISSPLSPSGIKLILASEIKGRVTGDARDAILPKVQEQVSILNSTFSWKESDRAAAKRATHALTDLAKNGKSSVPLPRSPTVLLPLFQFLKNSVVHVSRCESSNGIRVLNAKNTMQKAKEKNLKGYREKQQFSTESSITSMCVVETAGPLFAISGTISAYESLTLRGYDVVAVVLEDHGLLNEGRIMSYMRNKLPVLVLPPVPKDYASRSRCNSYGTKRRFNVKTVARIVKNDARKVICKEAERIKPVAVVLGSRGRSLIQSVLQGSVGEYCFHHCKAAPVVIVPRKDAGDASIL</sequence>
<protein>
    <recommendedName>
        <fullName evidence="1">UspA domain-containing protein</fullName>
    </recommendedName>
</protein>
<dbReference type="Pfam" id="PF00582">
    <property type="entry name" value="Usp"/>
    <property type="match status" value="1"/>
</dbReference>
<dbReference type="AlphaFoldDB" id="A0A445BCU2"/>
<feature type="domain" description="UspA" evidence="1">
    <location>
        <begin position="304"/>
        <end position="366"/>
    </location>
</feature>
<keyword evidence="3" id="KW-1185">Reference proteome</keyword>
<evidence type="ECO:0000313" key="3">
    <source>
        <dbReference type="Proteomes" id="UP000289738"/>
    </source>
</evidence>
<dbReference type="CDD" id="cd23659">
    <property type="entry name" value="USP_At3g01520-like"/>
    <property type="match status" value="1"/>
</dbReference>
<proteinExistence type="predicted"/>
<dbReference type="InterPro" id="IPR014729">
    <property type="entry name" value="Rossmann-like_a/b/a_fold"/>
</dbReference>
<dbReference type="Proteomes" id="UP000289738">
    <property type="component" value="Chromosome A09"/>
</dbReference>
<comment type="caution">
    <text evidence="2">The sequence shown here is derived from an EMBL/GenBank/DDBJ whole genome shotgun (WGS) entry which is preliminary data.</text>
</comment>
<name>A0A445BCU2_ARAHY</name>
<dbReference type="PANTHER" id="PTHR47583">
    <property type="entry name" value="ADENINE NUCLEOTIDE ALPHA HYDROLASES-LIKE SUPERFAMILY PROTEIN"/>
    <property type="match status" value="1"/>
</dbReference>
<dbReference type="EMBL" id="SDMP01000009">
    <property type="protein sequence ID" value="RYR36486.1"/>
    <property type="molecule type" value="Genomic_DNA"/>
</dbReference>
<reference evidence="2 3" key="1">
    <citation type="submission" date="2019-01" db="EMBL/GenBank/DDBJ databases">
        <title>Sequencing of cultivated peanut Arachis hypogaea provides insights into genome evolution and oil improvement.</title>
        <authorList>
            <person name="Chen X."/>
        </authorList>
    </citation>
    <scope>NUCLEOTIDE SEQUENCE [LARGE SCALE GENOMIC DNA]</scope>
    <source>
        <strain evidence="3">cv. Fuhuasheng</strain>
        <tissue evidence="2">Leaves</tissue>
    </source>
</reference>
<accession>A0A445BCU2</accession>
<organism evidence="2 3">
    <name type="scientific">Arachis hypogaea</name>
    <name type="common">Peanut</name>
    <dbReference type="NCBI Taxonomy" id="3818"/>
    <lineage>
        <taxon>Eukaryota</taxon>
        <taxon>Viridiplantae</taxon>
        <taxon>Streptophyta</taxon>
        <taxon>Embryophyta</taxon>
        <taxon>Tracheophyta</taxon>
        <taxon>Spermatophyta</taxon>
        <taxon>Magnoliopsida</taxon>
        <taxon>eudicotyledons</taxon>
        <taxon>Gunneridae</taxon>
        <taxon>Pentapetalae</taxon>
        <taxon>rosids</taxon>
        <taxon>fabids</taxon>
        <taxon>Fabales</taxon>
        <taxon>Fabaceae</taxon>
        <taxon>Papilionoideae</taxon>
        <taxon>50 kb inversion clade</taxon>
        <taxon>dalbergioids sensu lato</taxon>
        <taxon>Dalbergieae</taxon>
        <taxon>Pterocarpus clade</taxon>
        <taxon>Arachis</taxon>
    </lineage>
</organism>
<dbReference type="PANTHER" id="PTHR47583:SF1">
    <property type="entry name" value="ADENINE NUCLEOTIDE ALPHA HYDROLASES-LIKE SUPERFAMILY PROTEIN"/>
    <property type="match status" value="1"/>
</dbReference>